<evidence type="ECO:0000259" key="10">
    <source>
        <dbReference type="PROSITE" id="PS51195"/>
    </source>
</evidence>
<dbReference type="Pfam" id="PF00271">
    <property type="entry name" value="Helicase_C"/>
    <property type="match status" value="1"/>
</dbReference>
<dbReference type="PANTHER" id="PTHR47959">
    <property type="entry name" value="ATP-DEPENDENT RNA HELICASE RHLE-RELATED"/>
    <property type="match status" value="1"/>
</dbReference>
<evidence type="ECO:0000313" key="11">
    <source>
        <dbReference type="EMBL" id="RDC62705.1"/>
    </source>
</evidence>
<dbReference type="SMART" id="SM00487">
    <property type="entry name" value="DEXDc"/>
    <property type="match status" value="1"/>
</dbReference>
<feature type="domain" description="DEAD-box RNA helicase Q" evidence="10">
    <location>
        <begin position="1"/>
        <end position="29"/>
    </location>
</feature>
<dbReference type="EC" id="3.6.4.13" evidence="11"/>
<evidence type="ECO:0000256" key="3">
    <source>
        <dbReference type="ARBA" id="ARBA00022806"/>
    </source>
</evidence>
<evidence type="ECO:0000256" key="1">
    <source>
        <dbReference type="ARBA" id="ARBA00022741"/>
    </source>
</evidence>
<sequence length="382" mass="42068">MKFSELNLSPPLVRAIQEKGYEQAFPIQEQAIPAILAGKDVLGIAPTGSGKTAGFALPILQKRKPKSAIKNRFINTLVLVPTRELALQVATVFQSLSVHLTHPVKTLAVFGGVSINPQMMALSGTEILVATPGRLLDLVAHHAVHLSEVAVLVLDEADKMLNLGFAEEINRIFALLPAKRQNLLFSATLADKVTEIKTRLLHEPVVITIAEKPETNQSEFIKQVAYRVSAERKGPFLRYLIQQEQMTQVLVFVSSVRNADNLVVKLNKNNLHAVALHGDKSQGARTEALRRFKTKQVRILVATDLASRGIDIPVLPYVINYDLPRSPKDYIHRIGRTGRAGATGQAISFITPEDEHHFTIIQKKTGKKIELLESASVNLHGV</sequence>
<evidence type="ECO:0000256" key="6">
    <source>
        <dbReference type="PROSITE-ProRule" id="PRU00552"/>
    </source>
</evidence>
<dbReference type="InterPro" id="IPR014014">
    <property type="entry name" value="RNA_helicase_DEAD_Q_motif"/>
</dbReference>
<dbReference type="RefSeq" id="WP_115372117.1">
    <property type="nucleotide sequence ID" value="NZ_QASA01000001.1"/>
</dbReference>
<dbReference type="PANTHER" id="PTHR47959:SF13">
    <property type="entry name" value="ATP-DEPENDENT RNA HELICASE RHLE"/>
    <property type="match status" value="1"/>
</dbReference>
<dbReference type="AlphaFoldDB" id="A0A369QGM7"/>
<evidence type="ECO:0000256" key="4">
    <source>
        <dbReference type="ARBA" id="ARBA00022840"/>
    </source>
</evidence>
<dbReference type="GO" id="GO:0016787">
    <property type="term" value="F:hydrolase activity"/>
    <property type="evidence" value="ECO:0007669"/>
    <property type="project" value="UniProtKB-KW"/>
</dbReference>
<dbReference type="PROSITE" id="PS51195">
    <property type="entry name" value="Q_MOTIF"/>
    <property type="match status" value="1"/>
</dbReference>
<comment type="caution">
    <text evidence="11">The sequence shown here is derived from an EMBL/GenBank/DDBJ whole genome shotgun (WGS) entry which is preliminary data.</text>
</comment>
<dbReference type="Proteomes" id="UP000253919">
    <property type="component" value="Unassembled WGS sequence"/>
</dbReference>
<gene>
    <name evidence="11" type="ORF">AHMF7616_01299</name>
</gene>
<dbReference type="SMART" id="SM00490">
    <property type="entry name" value="HELICc"/>
    <property type="match status" value="1"/>
</dbReference>
<dbReference type="Pfam" id="PF00270">
    <property type="entry name" value="DEAD"/>
    <property type="match status" value="1"/>
</dbReference>
<keyword evidence="4 7" id="KW-0067">ATP-binding</keyword>
<dbReference type="GO" id="GO:0005829">
    <property type="term" value="C:cytosol"/>
    <property type="evidence" value="ECO:0007669"/>
    <property type="project" value="TreeGrafter"/>
</dbReference>
<comment type="similarity">
    <text evidence="5 7">Belongs to the DEAD box helicase family.</text>
</comment>
<dbReference type="PROSITE" id="PS00039">
    <property type="entry name" value="DEAD_ATP_HELICASE"/>
    <property type="match status" value="1"/>
</dbReference>
<dbReference type="InterPro" id="IPR027417">
    <property type="entry name" value="P-loop_NTPase"/>
</dbReference>
<dbReference type="PROSITE" id="PS51194">
    <property type="entry name" value="HELICASE_CTER"/>
    <property type="match status" value="1"/>
</dbReference>
<dbReference type="Gene3D" id="3.40.50.300">
    <property type="entry name" value="P-loop containing nucleotide triphosphate hydrolases"/>
    <property type="match status" value="2"/>
</dbReference>
<dbReference type="InterPro" id="IPR011545">
    <property type="entry name" value="DEAD/DEAH_box_helicase_dom"/>
</dbReference>
<evidence type="ECO:0000313" key="12">
    <source>
        <dbReference type="Proteomes" id="UP000253919"/>
    </source>
</evidence>
<protein>
    <submittedName>
        <fullName evidence="11">RNA helicase</fullName>
        <ecNumber evidence="11">3.6.4.13</ecNumber>
    </submittedName>
</protein>
<keyword evidence="12" id="KW-1185">Reference proteome</keyword>
<dbReference type="GO" id="GO:0003724">
    <property type="term" value="F:RNA helicase activity"/>
    <property type="evidence" value="ECO:0007669"/>
    <property type="project" value="UniProtKB-EC"/>
</dbReference>
<feature type="domain" description="Helicase C-terminal" evidence="9">
    <location>
        <begin position="220"/>
        <end position="380"/>
    </location>
</feature>
<name>A0A369QGM7_9BACT</name>
<dbReference type="CDD" id="cd18787">
    <property type="entry name" value="SF2_C_DEAD"/>
    <property type="match status" value="1"/>
</dbReference>
<keyword evidence="3 7" id="KW-0347">Helicase</keyword>
<dbReference type="OrthoDB" id="974172at2"/>
<keyword evidence="2 7" id="KW-0378">Hydrolase</keyword>
<dbReference type="CDD" id="cd00268">
    <property type="entry name" value="DEADc"/>
    <property type="match status" value="1"/>
</dbReference>
<organism evidence="11 12">
    <name type="scientific">Adhaeribacter pallidiroseus</name>
    <dbReference type="NCBI Taxonomy" id="2072847"/>
    <lineage>
        <taxon>Bacteria</taxon>
        <taxon>Pseudomonadati</taxon>
        <taxon>Bacteroidota</taxon>
        <taxon>Cytophagia</taxon>
        <taxon>Cytophagales</taxon>
        <taxon>Hymenobacteraceae</taxon>
        <taxon>Adhaeribacter</taxon>
    </lineage>
</organism>
<evidence type="ECO:0000259" key="8">
    <source>
        <dbReference type="PROSITE" id="PS51192"/>
    </source>
</evidence>
<dbReference type="InterPro" id="IPR014001">
    <property type="entry name" value="Helicase_ATP-bd"/>
</dbReference>
<dbReference type="InterPro" id="IPR044742">
    <property type="entry name" value="DEAD/DEAH_RhlB"/>
</dbReference>
<evidence type="ECO:0000256" key="2">
    <source>
        <dbReference type="ARBA" id="ARBA00022801"/>
    </source>
</evidence>
<dbReference type="GO" id="GO:0005524">
    <property type="term" value="F:ATP binding"/>
    <property type="evidence" value="ECO:0007669"/>
    <property type="project" value="UniProtKB-KW"/>
</dbReference>
<dbReference type="InterPro" id="IPR050079">
    <property type="entry name" value="DEAD_box_RNA_helicase"/>
</dbReference>
<dbReference type="SUPFAM" id="SSF52540">
    <property type="entry name" value="P-loop containing nucleoside triphosphate hydrolases"/>
    <property type="match status" value="1"/>
</dbReference>
<reference evidence="11 12" key="1">
    <citation type="submission" date="2018-04" db="EMBL/GenBank/DDBJ databases">
        <title>Adhaeribacter sp. HMF7616 genome sequencing and assembly.</title>
        <authorList>
            <person name="Kang H."/>
            <person name="Kang J."/>
            <person name="Cha I."/>
            <person name="Kim H."/>
            <person name="Joh K."/>
        </authorList>
    </citation>
    <scope>NUCLEOTIDE SEQUENCE [LARGE SCALE GENOMIC DNA]</scope>
    <source>
        <strain evidence="11 12">HMF7616</strain>
    </source>
</reference>
<evidence type="ECO:0000256" key="7">
    <source>
        <dbReference type="RuleBase" id="RU000492"/>
    </source>
</evidence>
<dbReference type="GO" id="GO:0003676">
    <property type="term" value="F:nucleic acid binding"/>
    <property type="evidence" value="ECO:0007669"/>
    <property type="project" value="InterPro"/>
</dbReference>
<evidence type="ECO:0000259" key="9">
    <source>
        <dbReference type="PROSITE" id="PS51194"/>
    </source>
</evidence>
<accession>A0A369QGM7</accession>
<proteinExistence type="inferred from homology"/>
<dbReference type="PROSITE" id="PS51192">
    <property type="entry name" value="HELICASE_ATP_BIND_1"/>
    <property type="match status" value="1"/>
</dbReference>
<dbReference type="InterPro" id="IPR000629">
    <property type="entry name" value="RNA-helicase_DEAD-box_CS"/>
</dbReference>
<dbReference type="InterPro" id="IPR001650">
    <property type="entry name" value="Helicase_C-like"/>
</dbReference>
<feature type="domain" description="Helicase ATP-binding" evidence="8">
    <location>
        <begin position="32"/>
        <end position="207"/>
    </location>
</feature>
<feature type="short sequence motif" description="Q motif" evidence="6">
    <location>
        <begin position="1"/>
        <end position="29"/>
    </location>
</feature>
<keyword evidence="1 7" id="KW-0547">Nucleotide-binding</keyword>
<evidence type="ECO:0000256" key="5">
    <source>
        <dbReference type="ARBA" id="ARBA00038437"/>
    </source>
</evidence>
<dbReference type="EMBL" id="QASA01000001">
    <property type="protein sequence ID" value="RDC62705.1"/>
    <property type="molecule type" value="Genomic_DNA"/>
</dbReference>